<gene>
    <name evidence="1" type="ORF">C7438_0937</name>
</gene>
<sequence>MAKLGMLLTPHEQVELEYILRKELEDLLTDLEDRRLEGLLRSVLEERYALLLRLYSRVAPPREVRRFLRSP</sequence>
<dbReference type="AlphaFoldDB" id="A0A660KXI7"/>
<dbReference type="EMBL" id="RBIJ01000002">
    <property type="protein sequence ID" value="RKQ85533.1"/>
    <property type="molecule type" value="Genomic_DNA"/>
</dbReference>
<proteinExistence type="predicted"/>
<name>A0A660KXI7_9BACL</name>
<dbReference type="Proteomes" id="UP000267019">
    <property type="component" value="Unassembled WGS sequence"/>
</dbReference>
<evidence type="ECO:0000313" key="1">
    <source>
        <dbReference type="EMBL" id="RKQ85533.1"/>
    </source>
</evidence>
<comment type="caution">
    <text evidence="1">The sequence shown here is derived from an EMBL/GenBank/DDBJ whole genome shotgun (WGS) entry which is preliminary data.</text>
</comment>
<keyword evidence="2" id="KW-1185">Reference proteome</keyword>
<protein>
    <submittedName>
        <fullName evidence="1">Uncharacterized protein</fullName>
    </submittedName>
</protein>
<accession>A0A660KXI7</accession>
<evidence type="ECO:0000313" key="2">
    <source>
        <dbReference type="Proteomes" id="UP000267019"/>
    </source>
</evidence>
<reference evidence="1 2" key="1">
    <citation type="submission" date="2018-10" db="EMBL/GenBank/DDBJ databases">
        <title>Genomic Encyclopedia of Type Strains, Phase IV (KMG-IV): sequencing the most valuable type-strain genomes for metagenomic binning, comparative biology and taxonomic classification.</title>
        <authorList>
            <person name="Goeker M."/>
        </authorList>
    </citation>
    <scope>NUCLEOTIDE SEQUENCE [LARGE SCALE GENOMIC DNA]</scope>
    <source>
        <strain evidence="1 2">DSM 22653</strain>
    </source>
</reference>
<dbReference type="RefSeq" id="WP_121444322.1">
    <property type="nucleotide sequence ID" value="NZ_RBIJ01000002.1"/>
</dbReference>
<organism evidence="1 2">
    <name type="scientific">Brockia lithotrophica</name>
    <dbReference type="NCBI Taxonomy" id="933949"/>
    <lineage>
        <taxon>Bacteria</taxon>
        <taxon>Bacillati</taxon>
        <taxon>Bacillota</taxon>
        <taxon>Bacilli</taxon>
        <taxon>Bacillales</taxon>
        <taxon>Bacillales Family X. Incertae Sedis</taxon>
        <taxon>Brockia</taxon>
    </lineage>
</organism>